<gene>
    <name evidence="6" type="primary">speB</name>
    <name evidence="6" type="ORF">IMF26_07285</name>
</gene>
<sequence length="289" mass="31607">MEWVRPDKFIWSSQDRSAPCAIFGIPLDETTSFRPGTRFGPSSTREASHALEDYSLRQRRSLVPSDYYDVGDLVLPLGNVEEALSVIRTAAAEILSAGKKFMALGGEHLVTFPLVQSMLELYPDLVVIQMDAHADLRSSFTGTRFSHGTVMRRIIELLGPGRVYQLGIRSADRMELKETEGLSEVHFYRVIEPLREVVAKVGNRPVYLTIDIDVVDPAFAPGTGVPEPGGITSQEILDAVSLLKGKNIVGADLVEVAPAYDATGQTGLLAAAIVRECLLLLTPEKNERG</sequence>
<dbReference type="EC" id="3.5.3.11" evidence="6"/>
<keyword evidence="3 5" id="KW-0378">Hydrolase</keyword>
<accession>A0AAT9LF08</accession>
<dbReference type="Pfam" id="PF00491">
    <property type="entry name" value="Arginase"/>
    <property type="match status" value="1"/>
</dbReference>
<keyword evidence="2 4" id="KW-0479">Metal-binding</keyword>
<dbReference type="GO" id="GO:0008783">
    <property type="term" value="F:agmatinase activity"/>
    <property type="evidence" value="ECO:0007669"/>
    <property type="project" value="UniProtKB-EC"/>
</dbReference>
<reference evidence="6" key="1">
    <citation type="submission" date="2020-10" db="EMBL/GenBank/DDBJ databases">
        <authorList>
            <person name="Kadnikov V."/>
            <person name="Beletsky A.V."/>
            <person name="Mardanov A.V."/>
            <person name="Karnachuk O.V."/>
            <person name="Ravin N.V."/>
        </authorList>
    </citation>
    <scope>NUCLEOTIDE SEQUENCE</scope>
    <source>
        <strain evidence="6">Bu02</strain>
    </source>
</reference>
<dbReference type="PANTHER" id="PTHR11358">
    <property type="entry name" value="ARGINASE/AGMATINASE"/>
    <property type="match status" value="1"/>
</dbReference>
<dbReference type="PIRSF" id="PIRSF036979">
    <property type="entry name" value="Arginase"/>
    <property type="match status" value="1"/>
</dbReference>
<dbReference type="PROSITE" id="PS01053">
    <property type="entry name" value="ARGINASE_1"/>
    <property type="match status" value="1"/>
</dbReference>
<dbReference type="SUPFAM" id="SSF52768">
    <property type="entry name" value="Arginase/deacetylase"/>
    <property type="match status" value="1"/>
</dbReference>
<dbReference type="KEGG" id="fcz:IMF26_07285"/>
<dbReference type="InterPro" id="IPR023696">
    <property type="entry name" value="Ureohydrolase_dom_sf"/>
</dbReference>
<dbReference type="PANTHER" id="PTHR11358:SF26">
    <property type="entry name" value="GUANIDINO ACID HYDROLASE, MITOCHONDRIAL"/>
    <property type="match status" value="1"/>
</dbReference>
<dbReference type="Gene3D" id="3.40.800.10">
    <property type="entry name" value="Ureohydrolase domain"/>
    <property type="match status" value="1"/>
</dbReference>
<dbReference type="AlphaFoldDB" id="A0AAT9LF08"/>
<feature type="binding site" evidence="4">
    <location>
        <position position="131"/>
    </location>
    <ligand>
        <name>Mn(2+)</name>
        <dbReference type="ChEBI" id="CHEBI:29035"/>
        <label>1</label>
    </ligand>
</feature>
<evidence type="ECO:0000256" key="3">
    <source>
        <dbReference type="ARBA" id="ARBA00022801"/>
    </source>
</evidence>
<dbReference type="InterPro" id="IPR020855">
    <property type="entry name" value="Ureohydrolase_Mn_BS"/>
</dbReference>
<keyword evidence="4" id="KW-0464">Manganese</keyword>
<feature type="binding site" evidence="4">
    <location>
        <position position="213"/>
    </location>
    <ligand>
        <name>Mn(2+)</name>
        <dbReference type="ChEBI" id="CHEBI:29035"/>
        <label>1</label>
    </ligand>
</feature>
<evidence type="ECO:0000256" key="4">
    <source>
        <dbReference type="PIRSR" id="PIRSR036979-1"/>
    </source>
</evidence>
<dbReference type="CDD" id="cd11593">
    <property type="entry name" value="Agmatinase-like_2"/>
    <property type="match status" value="1"/>
</dbReference>
<dbReference type="NCBIfam" id="TIGR01230">
    <property type="entry name" value="agmatinase"/>
    <property type="match status" value="1"/>
</dbReference>
<feature type="binding site" evidence="4">
    <location>
        <position position="211"/>
    </location>
    <ligand>
        <name>Mn(2+)</name>
        <dbReference type="ChEBI" id="CHEBI:29035"/>
        <label>1</label>
    </ligand>
</feature>
<dbReference type="GO" id="GO:0046872">
    <property type="term" value="F:metal ion binding"/>
    <property type="evidence" value="ECO:0007669"/>
    <property type="project" value="UniProtKB-KW"/>
</dbReference>
<evidence type="ECO:0000256" key="2">
    <source>
        <dbReference type="ARBA" id="ARBA00022723"/>
    </source>
</evidence>
<reference evidence="6" key="2">
    <citation type="journal article" date="2023" name="Biology">
        <title>Prokaryotic Life Associated with Coal-Fire Gas Vents Revealed by Metagenomics.</title>
        <authorList>
            <person name="Kadnikov V.V."/>
            <person name="Mardanov A.V."/>
            <person name="Beletsky A.V."/>
            <person name="Karnachuk O.V."/>
            <person name="Ravin N.V."/>
        </authorList>
    </citation>
    <scope>NUCLEOTIDE SEQUENCE</scope>
    <source>
        <strain evidence="6">Bu02</strain>
    </source>
</reference>
<feature type="binding site" evidence="4">
    <location>
        <position position="135"/>
    </location>
    <ligand>
        <name>Mn(2+)</name>
        <dbReference type="ChEBI" id="CHEBI:29035"/>
        <label>1</label>
    </ligand>
</feature>
<dbReference type="InterPro" id="IPR005925">
    <property type="entry name" value="Agmatinase-rel"/>
</dbReference>
<dbReference type="EMBL" id="CP062796">
    <property type="protein sequence ID" value="QUL99628.1"/>
    <property type="molecule type" value="Genomic_DNA"/>
</dbReference>
<evidence type="ECO:0000256" key="5">
    <source>
        <dbReference type="RuleBase" id="RU003684"/>
    </source>
</evidence>
<comment type="cofactor">
    <cofactor evidence="4">
        <name>Mn(2+)</name>
        <dbReference type="ChEBI" id="CHEBI:29035"/>
    </cofactor>
    <text evidence="4">Binds 2 manganese ions per subunit.</text>
</comment>
<dbReference type="PROSITE" id="PS51409">
    <property type="entry name" value="ARGINASE_2"/>
    <property type="match status" value="1"/>
</dbReference>
<organism evidence="6">
    <name type="scientific">Candidatus Fermentithermobacillus carboniphilus</name>
    <dbReference type="NCBI Taxonomy" id="3085328"/>
    <lineage>
        <taxon>Bacteria</taxon>
        <taxon>Bacillati</taxon>
        <taxon>Bacillota</taxon>
        <taxon>Candidatus Fermentithermobacillia</taxon>
        <taxon>Candidatus Fermentithermobacillales</taxon>
        <taxon>Candidatus Fermentithermobacillaceae</taxon>
        <taxon>Candidatus Fermentithermobacillus</taxon>
    </lineage>
</organism>
<dbReference type="InterPro" id="IPR006035">
    <property type="entry name" value="Ureohydrolase"/>
</dbReference>
<name>A0AAT9LF08_9FIRM</name>
<feature type="binding site" evidence="4">
    <location>
        <position position="108"/>
    </location>
    <ligand>
        <name>Mn(2+)</name>
        <dbReference type="ChEBI" id="CHEBI:29035"/>
        <label>1</label>
    </ligand>
</feature>
<evidence type="ECO:0000313" key="6">
    <source>
        <dbReference type="EMBL" id="QUL99628.1"/>
    </source>
</evidence>
<protein>
    <submittedName>
        <fullName evidence="6">Agmatinase</fullName>
        <ecNumber evidence="6">3.5.3.11</ecNumber>
    </submittedName>
</protein>
<evidence type="ECO:0000256" key="1">
    <source>
        <dbReference type="ARBA" id="ARBA00009227"/>
    </source>
</evidence>
<feature type="binding site" evidence="4">
    <location>
        <position position="133"/>
    </location>
    <ligand>
        <name>Mn(2+)</name>
        <dbReference type="ChEBI" id="CHEBI:29035"/>
        <label>1</label>
    </ligand>
</feature>
<proteinExistence type="inferred from homology"/>
<comment type="similarity">
    <text evidence="1">Belongs to the arginase family. Agmatinase subfamily.</text>
</comment>
<dbReference type="GO" id="GO:0033389">
    <property type="term" value="P:putrescine biosynthetic process from arginine, via agmatine"/>
    <property type="evidence" value="ECO:0007669"/>
    <property type="project" value="TreeGrafter"/>
</dbReference>